<evidence type="ECO:0008006" key="4">
    <source>
        <dbReference type="Google" id="ProtNLM"/>
    </source>
</evidence>
<gene>
    <name evidence="2" type="ORF">KIW84_030836</name>
</gene>
<proteinExistence type="predicted"/>
<evidence type="ECO:0000313" key="3">
    <source>
        <dbReference type="Proteomes" id="UP001058974"/>
    </source>
</evidence>
<dbReference type="EMBL" id="JAMSHJ010000003">
    <property type="protein sequence ID" value="KAI5424797.1"/>
    <property type="molecule type" value="Genomic_DNA"/>
</dbReference>
<evidence type="ECO:0000313" key="2">
    <source>
        <dbReference type="EMBL" id="KAI5424797.1"/>
    </source>
</evidence>
<evidence type="ECO:0000256" key="1">
    <source>
        <dbReference type="SAM" id="MobiDB-lite"/>
    </source>
</evidence>
<sequence length="221" mass="24925">MFSSSYPTNIEDVCQVVKGKIIMDKQLLCEATYSLEKVTEALNQMNPLKASGPKGSDCPQQDSHRSNTKVEESQHAKRLQVNQPLNVVMNFLKKEMVDNNIHGLQVVGRAAKISRLLFADDYLLFVCANTNEVDCLMKTLDRSNKEVFSFLVERIWKKSKGWKEGFMSRAVKEVLIKVVAQAILNYNMSYYKLPKSCCGDIEAMLGKKIGEQGIGKGRYTS</sequence>
<dbReference type="Proteomes" id="UP001058974">
    <property type="component" value="Chromosome 3"/>
</dbReference>
<reference evidence="2 3" key="1">
    <citation type="journal article" date="2022" name="Nat. Genet.">
        <title>Improved pea reference genome and pan-genome highlight genomic features and evolutionary characteristics.</title>
        <authorList>
            <person name="Yang T."/>
            <person name="Liu R."/>
            <person name="Luo Y."/>
            <person name="Hu S."/>
            <person name="Wang D."/>
            <person name="Wang C."/>
            <person name="Pandey M.K."/>
            <person name="Ge S."/>
            <person name="Xu Q."/>
            <person name="Li N."/>
            <person name="Li G."/>
            <person name="Huang Y."/>
            <person name="Saxena R.K."/>
            <person name="Ji Y."/>
            <person name="Li M."/>
            <person name="Yan X."/>
            <person name="He Y."/>
            <person name="Liu Y."/>
            <person name="Wang X."/>
            <person name="Xiang C."/>
            <person name="Varshney R.K."/>
            <person name="Ding H."/>
            <person name="Gao S."/>
            <person name="Zong X."/>
        </authorList>
    </citation>
    <scope>NUCLEOTIDE SEQUENCE [LARGE SCALE GENOMIC DNA]</scope>
    <source>
        <strain evidence="2 3">cv. Zhongwan 6</strain>
    </source>
</reference>
<dbReference type="AlphaFoldDB" id="A0A9D4XQS2"/>
<dbReference type="Gramene" id="Psat03G0083600-T1">
    <property type="protein sequence ID" value="KAI5424797.1"/>
    <property type="gene ID" value="KIW84_030836"/>
</dbReference>
<feature type="compositionally biased region" description="Basic and acidic residues" evidence="1">
    <location>
        <begin position="62"/>
        <end position="75"/>
    </location>
</feature>
<feature type="region of interest" description="Disordered" evidence="1">
    <location>
        <begin position="46"/>
        <end position="75"/>
    </location>
</feature>
<protein>
    <recommendedName>
        <fullName evidence="4">Reverse transcriptase domain-containing protein</fullName>
    </recommendedName>
</protein>
<organism evidence="2 3">
    <name type="scientific">Pisum sativum</name>
    <name type="common">Garden pea</name>
    <name type="synonym">Lathyrus oleraceus</name>
    <dbReference type="NCBI Taxonomy" id="3888"/>
    <lineage>
        <taxon>Eukaryota</taxon>
        <taxon>Viridiplantae</taxon>
        <taxon>Streptophyta</taxon>
        <taxon>Embryophyta</taxon>
        <taxon>Tracheophyta</taxon>
        <taxon>Spermatophyta</taxon>
        <taxon>Magnoliopsida</taxon>
        <taxon>eudicotyledons</taxon>
        <taxon>Gunneridae</taxon>
        <taxon>Pentapetalae</taxon>
        <taxon>rosids</taxon>
        <taxon>fabids</taxon>
        <taxon>Fabales</taxon>
        <taxon>Fabaceae</taxon>
        <taxon>Papilionoideae</taxon>
        <taxon>50 kb inversion clade</taxon>
        <taxon>NPAAA clade</taxon>
        <taxon>Hologalegina</taxon>
        <taxon>IRL clade</taxon>
        <taxon>Fabeae</taxon>
        <taxon>Lathyrus</taxon>
    </lineage>
</organism>
<name>A0A9D4XQS2_PEA</name>
<keyword evidence="3" id="KW-1185">Reference proteome</keyword>
<accession>A0A9D4XQS2</accession>
<comment type="caution">
    <text evidence="2">The sequence shown here is derived from an EMBL/GenBank/DDBJ whole genome shotgun (WGS) entry which is preliminary data.</text>
</comment>